<keyword evidence="2" id="KW-1185">Reference proteome</keyword>
<accession>A0ABP0REW0</accession>
<dbReference type="Proteomes" id="UP001642464">
    <property type="component" value="Unassembled WGS sequence"/>
</dbReference>
<name>A0ABP0REW0_9DINO</name>
<evidence type="ECO:0000313" key="2">
    <source>
        <dbReference type="Proteomes" id="UP001642464"/>
    </source>
</evidence>
<reference evidence="1 2" key="1">
    <citation type="submission" date="2024-02" db="EMBL/GenBank/DDBJ databases">
        <authorList>
            <person name="Chen Y."/>
            <person name="Shah S."/>
            <person name="Dougan E. K."/>
            <person name="Thang M."/>
            <person name="Chan C."/>
        </authorList>
    </citation>
    <scope>NUCLEOTIDE SEQUENCE [LARGE SCALE GENOMIC DNA]</scope>
</reference>
<evidence type="ECO:0000313" key="1">
    <source>
        <dbReference type="EMBL" id="CAK9098288.1"/>
    </source>
</evidence>
<sequence>MLFAMSMTVAISGNRQKLSLALDAFEVRGCDLLLLFGTWPPIGKNGSQCCEARKLLVHVVGIWPISYAKLEQQPNTGLHPQGGKESRKPGHQVLRLRFVDFCHDGELRSPGS</sequence>
<protein>
    <submittedName>
        <fullName evidence="1">Uncharacterized protein</fullName>
    </submittedName>
</protein>
<dbReference type="EMBL" id="CAXAMM010041254">
    <property type="protein sequence ID" value="CAK9098288.1"/>
    <property type="molecule type" value="Genomic_DNA"/>
</dbReference>
<comment type="caution">
    <text evidence="1">The sequence shown here is derived from an EMBL/GenBank/DDBJ whole genome shotgun (WGS) entry which is preliminary data.</text>
</comment>
<proteinExistence type="predicted"/>
<organism evidence="1 2">
    <name type="scientific">Durusdinium trenchii</name>
    <dbReference type="NCBI Taxonomy" id="1381693"/>
    <lineage>
        <taxon>Eukaryota</taxon>
        <taxon>Sar</taxon>
        <taxon>Alveolata</taxon>
        <taxon>Dinophyceae</taxon>
        <taxon>Suessiales</taxon>
        <taxon>Symbiodiniaceae</taxon>
        <taxon>Durusdinium</taxon>
    </lineage>
</organism>
<gene>
    <name evidence="1" type="ORF">SCF082_LOCUS46068</name>
</gene>